<evidence type="ECO:0000259" key="1">
    <source>
        <dbReference type="Pfam" id="PF02721"/>
    </source>
</evidence>
<feature type="domain" description="Replication protein A 70 kDa DNA-binding subunit B/D first OB fold" evidence="1">
    <location>
        <begin position="8"/>
        <end position="105"/>
    </location>
</feature>
<keyword evidence="3" id="KW-1185">Reference proteome</keyword>
<reference evidence="3" key="1">
    <citation type="journal article" date="2020" name="Nat. Commun.">
        <title>Genome sequence of the cluster root forming white lupin.</title>
        <authorList>
            <person name="Hufnagel B."/>
            <person name="Marques A."/>
            <person name="Soriano A."/>
            <person name="Marques L."/>
            <person name="Divol F."/>
            <person name="Doumas P."/>
            <person name="Sallet E."/>
            <person name="Mancinotti D."/>
            <person name="Carrere S."/>
            <person name="Marande W."/>
            <person name="Arribat S."/>
            <person name="Keller J."/>
            <person name="Huneau C."/>
            <person name="Blein T."/>
            <person name="Aime D."/>
            <person name="Laguerre M."/>
            <person name="Taylor J."/>
            <person name="Schubert V."/>
            <person name="Nelson M."/>
            <person name="Geu-Flores F."/>
            <person name="Crespi M."/>
            <person name="Gallardo-Guerrero K."/>
            <person name="Delaux P.-M."/>
            <person name="Salse J."/>
            <person name="Berges H."/>
            <person name="Guyot R."/>
            <person name="Gouzy J."/>
            <person name="Peret B."/>
        </authorList>
    </citation>
    <scope>NUCLEOTIDE SEQUENCE [LARGE SCALE GENOMIC DNA]</scope>
    <source>
        <strain evidence="3">cv. Amiga</strain>
    </source>
</reference>
<accession>A0A6A4PSX6</accession>
<dbReference type="OrthoDB" id="1744497at2759"/>
<dbReference type="Proteomes" id="UP000447434">
    <property type="component" value="Chromosome 11"/>
</dbReference>
<dbReference type="InterPro" id="IPR003871">
    <property type="entry name" value="RFA1B/D_OB_1st"/>
</dbReference>
<dbReference type="InterPro" id="IPR012340">
    <property type="entry name" value="NA-bd_OB-fold"/>
</dbReference>
<name>A0A6A4PSX6_LUPAL</name>
<proteinExistence type="predicted"/>
<dbReference type="CDD" id="cd04480">
    <property type="entry name" value="RPA1_DBD_A_like"/>
    <property type="match status" value="1"/>
</dbReference>
<dbReference type="SUPFAM" id="SSF50249">
    <property type="entry name" value="Nucleic acid-binding proteins"/>
    <property type="match status" value="1"/>
</dbReference>
<organism evidence="2 3">
    <name type="scientific">Lupinus albus</name>
    <name type="common">White lupine</name>
    <name type="synonym">Lupinus termis</name>
    <dbReference type="NCBI Taxonomy" id="3870"/>
    <lineage>
        <taxon>Eukaryota</taxon>
        <taxon>Viridiplantae</taxon>
        <taxon>Streptophyta</taxon>
        <taxon>Embryophyta</taxon>
        <taxon>Tracheophyta</taxon>
        <taxon>Spermatophyta</taxon>
        <taxon>Magnoliopsida</taxon>
        <taxon>eudicotyledons</taxon>
        <taxon>Gunneridae</taxon>
        <taxon>Pentapetalae</taxon>
        <taxon>rosids</taxon>
        <taxon>fabids</taxon>
        <taxon>Fabales</taxon>
        <taxon>Fabaceae</taxon>
        <taxon>Papilionoideae</taxon>
        <taxon>50 kb inversion clade</taxon>
        <taxon>genistoids sensu lato</taxon>
        <taxon>core genistoids</taxon>
        <taxon>Genisteae</taxon>
        <taxon>Lupinus</taxon>
    </lineage>
</organism>
<dbReference type="PANTHER" id="PTHR47165:SF4">
    <property type="entry name" value="OS03G0429900 PROTEIN"/>
    <property type="match status" value="1"/>
</dbReference>
<comment type="caution">
    <text evidence="2">The sequence shown here is derived from an EMBL/GenBank/DDBJ whole genome shotgun (WGS) entry which is preliminary data.</text>
</comment>
<evidence type="ECO:0000313" key="3">
    <source>
        <dbReference type="Proteomes" id="UP000447434"/>
    </source>
</evidence>
<gene>
    <name evidence="2" type="ORF">Lalb_Chr11g0070891</name>
</gene>
<evidence type="ECO:0000313" key="2">
    <source>
        <dbReference type="EMBL" id="KAE9604364.1"/>
    </source>
</evidence>
<dbReference type="EMBL" id="WOCE01000011">
    <property type="protein sequence ID" value="KAE9604364.1"/>
    <property type="molecule type" value="Genomic_DNA"/>
</dbReference>
<dbReference type="Pfam" id="PF02721">
    <property type="entry name" value="DUF223"/>
    <property type="match status" value="1"/>
</dbReference>
<dbReference type="PANTHER" id="PTHR47165">
    <property type="entry name" value="OS03G0429900 PROTEIN"/>
    <property type="match status" value="1"/>
</dbReference>
<dbReference type="AlphaFoldDB" id="A0A6A4PSX6"/>
<protein>
    <submittedName>
        <fullName evidence="2">Putative nucleic acid-binding protein</fullName>
    </submittedName>
</protein>
<dbReference type="Gene3D" id="2.40.50.140">
    <property type="entry name" value="Nucleic acid-binding proteins"/>
    <property type="match status" value="1"/>
</dbReference>
<sequence length="139" mass="16772">MSVSHTIDMIKDINDSKQQWKIAIRIMNRLYVQMPPRSGHLDMILMDKQGDRIHVSVLKAKFHEWRHYLIEDRTYLMQNFDVFPNDLEFKYYDHLCRLEFNGSTTTCRIEYPDIPLFQYDFKMFAEILYGKFSTHLLIG</sequence>